<evidence type="ECO:0000256" key="2">
    <source>
        <dbReference type="ARBA" id="ARBA00022692"/>
    </source>
</evidence>
<reference evidence="8 9" key="1">
    <citation type="submission" date="2020-08" db="EMBL/GenBank/DDBJ databases">
        <title>Genomic Encyclopedia of Type Strains, Phase IV (KMG-IV): sequencing the most valuable type-strain genomes for metagenomic binning, comparative biology and taxonomic classification.</title>
        <authorList>
            <person name="Goeker M."/>
        </authorList>
    </citation>
    <scope>NUCLEOTIDE SEQUENCE [LARGE SCALE GENOMIC DNA]</scope>
    <source>
        <strain evidence="8 9">DSM 102235</strain>
    </source>
</reference>
<accession>A0A7W6GU17</accession>
<protein>
    <recommendedName>
        <fullName evidence="10">Mitochondrial inner membrane protein</fullName>
    </recommendedName>
</protein>
<evidence type="ECO:0000256" key="5">
    <source>
        <dbReference type="SAM" id="Coils"/>
    </source>
</evidence>
<feature type="compositionally biased region" description="Basic residues" evidence="6">
    <location>
        <begin position="1"/>
        <end position="11"/>
    </location>
</feature>
<keyword evidence="4 7" id="KW-0472">Membrane</keyword>
<comment type="caution">
    <text evidence="8">The sequence shown here is derived from an EMBL/GenBank/DDBJ whole genome shotgun (WGS) entry which is preliminary data.</text>
</comment>
<organism evidence="8 9">
    <name type="scientific">Sagittula marina</name>
    <dbReference type="NCBI Taxonomy" id="943940"/>
    <lineage>
        <taxon>Bacteria</taxon>
        <taxon>Pseudomonadati</taxon>
        <taxon>Pseudomonadota</taxon>
        <taxon>Alphaproteobacteria</taxon>
        <taxon>Rhodobacterales</taxon>
        <taxon>Roseobacteraceae</taxon>
        <taxon>Sagittula</taxon>
    </lineage>
</organism>
<dbReference type="Proteomes" id="UP000541426">
    <property type="component" value="Unassembled WGS sequence"/>
</dbReference>
<dbReference type="EMBL" id="JACIEJ010000012">
    <property type="protein sequence ID" value="MBB3987710.1"/>
    <property type="molecule type" value="Genomic_DNA"/>
</dbReference>
<keyword evidence="5" id="KW-0175">Coiled coil</keyword>
<dbReference type="InterPro" id="IPR019133">
    <property type="entry name" value="MIC60"/>
</dbReference>
<dbReference type="AlphaFoldDB" id="A0A7W6GU17"/>
<evidence type="ECO:0000313" key="8">
    <source>
        <dbReference type="EMBL" id="MBB3987710.1"/>
    </source>
</evidence>
<keyword evidence="2 7" id="KW-0812">Transmembrane</keyword>
<keyword evidence="3 7" id="KW-1133">Transmembrane helix</keyword>
<evidence type="ECO:0008006" key="10">
    <source>
        <dbReference type="Google" id="ProtNLM"/>
    </source>
</evidence>
<name>A0A7W6GU17_9RHOB</name>
<feature type="compositionally biased region" description="Polar residues" evidence="6">
    <location>
        <begin position="111"/>
        <end position="124"/>
    </location>
</feature>
<evidence type="ECO:0000313" key="9">
    <source>
        <dbReference type="Proteomes" id="UP000541426"/>
    </source>
</evidence>
<keyword evidence="9" id="KW-1185">Reference proteome</keyword>
<feature type="region of interest" description="Disordered" evidence="6">
    <location>
        <begin position="1"/>
        <end position="166"/>
    </location>
</feature>
<comment type="subcellular location">
    <subcellularLocation>
        <location evidence="1">Membrane</location>
    </subcellularLocation>
</comment>
<feature type="coiled-coil region" evidence="5">
    <location>
        <begin position="295"/>
        <end position="344"/>
    </location>
</feature>
<dbReference type="GO" id="GO:0016020">
    <property type="term" value="C:membrane"/>
    <property type="evidence" value="ECO:0007669"/>
    <property type="project" value="UniProtKB-SubCell"/>
</dbReference>
<evidence type="ECO:0000256" key="3">
    <source>
        <dbReference type="ARBA" id="ARBA00022989"/>
    </source>
</evidence>
<evidence type="ECO:0000256" key="6">
    <source>
        <dbReference type="SAM" id="MobiDB-lite"/>
    </source>
</evidence>
<dbReference type="RefSeq" id="WP_183969057.1">
    <property type="nucleotide sequence ID" value="NZ_BAABBZ010000056.1"/>
</dbReference>
<evidence type="ECO:0000256" key="4">
    <source>
        <dbReference type="ARBA" id="ARBA00023136"/>
    </source>
</evidence>
<sequence length="521" mass="53893">MAGTRKNRSAKGKTQAASGTDAKASVSEDSVAPVGDDTLAQEQSGASVVEGEPDANATTDATDVPKATQDVEPNPEAEGESVAEAKPEANDSTEAEPAAFERAPEPEKTPASDTTSNVDTTPETDGTLGAVTPSAEPEHEQKPVDDEATVVEDRSRTSTATAAVPAVREEKKSSGFVPMVLGGVIAAGLGYGAAYLGFVGGGENPFETETRSTLAAQRSELDGLNALPQAVTDLQAQVDGIDLSALDTGLAGVQDAMSEMNTRLTAIDDQIASMDSRMTALEKQPLAESVSPEAIAAYERELEQLRGAVSDQQTALEAEKAALNEQLEQRTAEMQSIVDEARALETSAEDQARLAAARAAVSDVIARIQEGQAFAEPLAALSDNDVTVPDALQATAEDGVPTMASLSGSFPDAARQALAASRSSAAPEGEADAATSGGLGAFFQSQLGARSVVPKEGNSTDAILSRAEDAVRNSNLDKALTELEALPTEAKDALSDWLSQAELRRDALAQASDLAQQLNQQ</sequence>
<feature type="transmembrane region" description="Helical" evidence="7">
    <location>
        <begin position="176"/>
        <end position="198"/>
    </location>
</feature>
<evidence type="ECO:0000256" key="1">
    <source>
        <dbReference type="ARBA" id="ARBA00004370"/>
    </source>
</evidence>
<feature type="compositionally biased region" description="Basic and acidic residues" evidence="6">
    <location>
        <begin position="136"/>
        <end position="156"/>
    </location>
</feature>
<dbReference type="Pfam" id="PF09731">
    <property type="entry name" value="Mitofilin"/>
    <property type="match status" value="1"/>
</dbReference>
<gene>
    <name evidence="8" type="ORF">GGQ68_004063</name>
</gene>
<proteinExistence type="predicted"/>
<dbReference type="Gene3D" id="1.10.287.1490">
    <property type="match status" value="1"/>
</dbReference>
<evidence type="ECO:0000256" key="7">
    <source>
        <dbReference type="SAM" id="Phobius"/>
    </source>
</evidence>